<dbReference type="PROSITE" id="PS00137">
    <property type="entry name" value="SUBTILASE_HIS"/>
    <property type="match status" value="1"/>
</dbReference>
<protein>
    <recommendedName>
        <fullName evidence="7">Peptidase S8/S53 domain-containing protein</fullName>
    </recommendedName>
</protein>
<organism evidence="8 9">
    <name type="scientific">Candidatus Lokiarchaeum ossiferum</name>
    <dbReference type="NCBI Taxonomy" id="2951803"/>
    <lineage>
        <taxon>Archaea</taxon>
        <taxon>Promethearchaeati</taxon>
        <taxon>Promethearchaeota</taxon>
        <taxon>Promethearchaeia</taxon>
        <taxon>Promethearchaeales</taxon>
        <taxon>Promethearchaeaceae</taxon>
        <taxon>Candidatus Lokiarchaeum</taxon>
    </lineage>
</organism>
<dbReference type="Pfam" id="PF00082">
    <property type="entry name" value="Peptidase_S8"/>
    <property type="match status" value="1"/>
</dbReference>
<sequence>MKKINNILLAGMILLSFSLMAVEAFATENDTVMYSIMGRGGGTVPVEQPPQEIPWGITRINAISAASAVDESSVIVAILDTGMDLDHPDLAALYVWGYDVVNEDAIPDDDHGHGSHCAGTIAGIDNDIGVVGVAPEVGLYILKVLNKRGSGTDAQVATGIIMATNGPDATPGTSDDADIISMSLGGTYSVEIEDAVAYAISYGVVVVAATGNDGADVPSYPAGYDGVIKVGATDINDDIASFSNRGETILAPGVNVYSTYKNAGYATMSGTSMATPHVAGVCALAIAAHPSYTSAQIVALVEGSADNAGVVNALGVI</sequence>
<evidence type="ECO:0000256" key="1">
    <source>
        <dbReference type="ARBA" id="ARBA00011073"/>
    </source>
</evidence>
<keyword evidence="9" id="KW-1185">Reference proteome</keyword>
<evidence type="ECO:0000313" key="8">
    <source>
        <dbReference type="EMBL" id="UYP43735.1"/>
    </source>
</evidence>
<dbReference type="InterPro" id="IPR050131">
    <property type="entry name" value="Peptidase_S8_subtilisin-like"/>
</dbReference>
<dbReference type="PROSITE" id="PS00136">
    <property type="entry name" value="SUBTILASE_ASP"/>
    <property type="match status" value="1"/>
</dbReference>
<dbReference type="Proteomes" id="UP001208689">
    <property type="component" value="Chromosome"/>
</dbReference>
<evidence type="ECO:0000256" key="4">
    <source>
        <dbReference type="ARBA" id="ARBA00022801"/>
    </source>
</evidence>
<dbReference type="InterPro" id="IPR015500">
    <property type="entry name" value="Peptidase_S8_subtilisin-rel"/>
</dbReference>
<evidence type="ECO:0000259" key="7">
    <source>
        <dbReference type="Pfam" id="PF00082"/>
    </source>
</evidence>
<dbReference type="PROSITE" id="PS00138">
    <property type="entry name" value="SUBTILASE_SER"/>
    <property type="match status" value="1"/>
</dbReference>
<keyword evidence="2 6" id="KW-0645">Protease</keyword>
<dbReference type="InterPro" id="IPR036852">
    <property type="entry name" value="Peptidase_S8/S53_dom_sf"/>
</dbReference>
<dbReference type="InterPro" id="IPR034202">
    <property type="entry name" value="Subtilisin_Carlsberg-like"/>
</dbReference>
<dbReference type="InterPro" id="IPR022398">
    <property type="entry name" value="Peptidase_S8_His-AS"/>
</dbReference>
<dbReference type="Gene3D" id="3.40.50.200">
    <property type="entry name" value="Peptidase S8/S53 domain"/>
    <property type="match status" value="1"/>
</dbReference>
<evidence type="ECO:0000256" key="6">
    <source>
        <dbReference type="RuleBase" id="RU003355"/>
    </source>
</evidence>
<name>A0ABY6HJN5_9ARCH</name>
<evidence type="ECO:0000313" key="9">
    <source>
        <dbReference type="Proteomes" id="UP001208689"/>
    </source>
</evidence>
<dbReference type="PROSITE" id="PS51892">
    <property type="entry name" value="SUBTILASE"/>
    <property type="match status" value="1"/>
</dbReference>
<dbReference type="EMBL" id="CP104013">
    <property type="protein sequence ID" value="UYP43735.1"/>
    <property type="molecule type" value="Genomic_DNA"/>
</dbReference>
<dbReference type="PANTHER" id="PTHR43806:SF11">
    <property type="entry name" value="CEREVISIN-RELATED"/>
    <property type="match status" value="1"/>
</dbReference>
<keyword evidence="3" id="KW-0479">Metal-binding</keyword>
<keyword evidence="4 6" id="KW-0378">Hydrolase</keyword>
<dbReference type="InterPro" id="IPR000209">
    <property type="entry name" value="Peptidase_S8/S53_dom"/>
</dbReference>
<evidence type="ECO:0000256" key="5">
    <source>
        <dbReference type="ARBA" id="ARBA00022825"/>
    </source>
</evidence>
<gene>
    <name evidence="8" type="ORF">NEF87_000020</name>
</gene>
<dbReference type="PANTHER" id="PTHR43806">
    <property type="entry name" value="PEPTIDASE S8"/>
    <property type="match status" value="1"/>
</dbReference>
<keyword evidence="5 6" id="KW-0720">Serine protease</keyword>
<proteinExistence type="inferred from homology"/>
<dbReference type="InterPro" id="IPR023828">
    <property type="entry name" value="Peptidase_S8_Ser-AS"/>
</dbReference>
<evidence type="ECO:0000256" key="2">
    <source>
        <dbReference type="ARBA" id="ARBA00022670"/>
    </source>
</evidence>
<reference evidence="8" key="1">
    <citation type="submission" date="2022-09" db="EMBL/GenBank/DDBJ databases">
        <title>Actin cytoskeleton and complex cell architecture in an #Asgard archaeon.</title>
        <authorList>
            <person name="Ponce Toledo R.I."/>
            <person name="Schleper C."/>
            <person name="Rodrigues Oliveira T."/>
            <person name="Wollweber F."/>
            <person name="Xu J."/>
            <person name="Rittmann S."/>
            <person name="Klingl A."/>
            <person name="Pilhofer M."/>
        </authorList>
    </citation>
    <scope>NUCLEOTIDE SEQUENCE</scope>
    <source>
        <strain evidence="8">B-35</strain>
    </source>
</reference>
<dbReference type="PRINTS" id="PR00723">
    <property type="entry name" value="SUBTILISIN"/>
</dbReference>
<comment type="similarity">
    <text evidence="1 6">Belongs to the peptidase S8 family.</text>
</comment>
<feature type="domain" description="Peptidase S8/S53" evidence="7">
    <location>
        <begin position="72"/>
        <end position="313"/>
    </location>
</feature>
<dbReference type="InterPro" id="IPR023827">
    <property type="entry name" value="Peptidase_S8_Asp-AS"/>
</dbReference>
<evidence type="ECO:0000256" key="3">
    <source>
        <dbReference type="ARBA" id="ARBA00022723"/>
    </source>
</evidence>
<accession>A0ABY6HJN5</accession>
<dbReference type="CDD" id="cd07477">
    <property type="entry name" value="Peptidases_S8_Subtilisin_subset"/>
    <property type="match status" value="1"/>
</dbReference>
<dbReference type="SUPFAM" id="SSF52743">
    <property type="entry name" value="Subtilisin-like"/>
    <property type="match status" value="1"/>
</dbReference>